<dbReference type="STRING" id="1513793.SAMN06296036_11960"/>
<feature type="disulfide bond" description="Redox-active" evidence="4">
    <location>
        <begin position="84"/>
        <end position="88"/>
    </location>
</feature>
<evidence type="ECO:0000256" key="3">
    <source>
        <dbReference type="PIRSR" id="PIRSR603782-1"/>
    </source>
</evidence>
<dbReference type="EMBL" id="FWZT01000019">
    <property type="protein sequence ID" value="SMF58115.1"/>
    <property type="molecule type" value="Genomic_DNA"/>
</dbReference>
<dbReference type="PANTHER" id="PTHR12151">
    <property type="entry name" value="ELECTRON TRANSPORT PROTIN SCO1/SENC FAMILY MEMBER"/>
    <property type="match status" value="1"/>
</dbReference>
<keyword evidence="3" id="KW-0479">Metal-binding</keyword>
<dbReference type="InterPro" id="IPR013766">
    <property type="entry name" value="Thioredoxin_domain"/>
</dbReference>
<name>A0A1Y6CDH5_9BACT</name>
<dbReference type="RefSeq" id="WP_159455547.1">
    <property type="nucleotide sequence ID" value="NZ_FWZT01000019.1"/>
</dbReference>
<dbReference type="GO" id="GO:0046872">
    <property type="term" value="F:metal ion binding"/>
    <property type="evidence" value="ECO:0007669"/>
    <property type="project" value="UniProtKB-KW"/>
</dbReference>
<comment type="similarity">
    <text evidence="1">Belongs to the SCO1/2 family.</text>
</comment>
<dbReference type="AlphaFoldDB" id="A0A1Y6CDH5"/>
<evidence type="ECO:0000313" key="7">
    <source>
        <dbReference type="Proteomes" id="UP000192907"/>
    </source>
</evidence>
<dbReference type="InterPro" id="IPR036249">
    <property type="entry name" value="Thioredoxin-like_sf"/>
</dbReference>
<feature type="binding site" evidence="3">
    <location>
        <position position="88"/>
    </location>
    <ligand>
        <name>Cu cation</name>
        <dbReference type="ChEBI" id="CHEBI:23378"/>
    </ligand>
</feature>
<feature type="binding site" evidence="3">
    <location>
        <position position="169"/>
    </location>
    <ligand>
        <name>Cu cation</name>
        <dbReference type="ChEBI" id="CHEBI:23378"/>
    </ligand>
</feature>
<evidence type="ECO:0000256" key="2">
    <source>
        <dbReference type="ARBA" id="ARBA00023008"/>
    </source>
</evidence>
<reference evidence="7" key="1">
    <citation type="submission" date="2017-04" db="EMBL/GenBank/DDBJ databases">
        <authorList>
            <person name="Varghese N."/>
            <person name="Submissions S."/>
        </authorList>
    </citation>
    <scope>NUCLEOTIDE SEQUENCE [LARGE SCALE GENOMIC DNA]</scope>
    <source>
        <strain evidence="7">RKEM611</strain>
    </source>
</reference>
<evidence type="ECO:0000259" key="5">
    <source>
        <dbReference type="PROSITE" id="PS51352"/>
    </source>
</evidence>
<evidence type="ECO:0000256" key="4">
    <source>
        <dbReference type="PIRSR" id="PIRSR603782-2"/>
    </source>
</evidence>
<keyword evidence="2 3" id="KW-0186">Copper</keyword>
<dbReference type="Proteomes" id="UP000192907">
    <property type="component" value="Unassembled WGS sequence"/>
</dbReference>
<feature type="domain" description="Thioredoxin" evidence="5">
    <location>
        <begin position="45"/>
        <end position="206"/>
    </location>
</feature>
<dbReference type="Gene3D" id="3.40.30.10">
    <property type="entry name" value="Glutaredoxin"/>
    <property type="match status" value="1"/>
</dbReference>
<organism evidence="6 7">
    <name type="scientific">Pseudobacteriovorax antillogorgiicola</name>
    <dbReference type="NCBI Taxonomy" id="1513793"/>
    <lineage>
        <taxon>Bacteria</taxon>
        <taxon>Pseudomonadati</taxon>
        <taxon>Bdellovibrionota</taxon>
        <taxon>Oligoflexia</taxon>
        <taxon>Oligoflexales</taxon>
        <taxon>Pseudobacteriovoracaceae</taxon>
        <taxon>Pseudobacteriovorax</taxon>
    </lineage>
</organism>
<dbReference type="PROSITE" id="PS51352">
    <property type="entry name" value="THIOREDOXIN_2"/>
    <property type="match status" value="1"/>
</dbReference>
<gene>
    <name evidence="6" type="ORF">SAMN06296036_11960</name>
</gene>
<dbReference type="Pfam" id="PF02630">
    <property type="entry name" value="SCO1-SenC"/>
    <property type="match status" value="1"/>
</dbReference>
<sequence length="211" mass="24193">MVFRILGNAVPSFSLGGLILGTGICLGQTSDLPYYMHKSFSPSWEDRGARSLTFTGLQNQLGQQISSRDWQGKITVLNFFFTGCPGLCDLLMKQMAKLRKELPEEVRLVSMSVDPETDRPKVLRSYQERYPRNSYEWHLVTGKKSVIYNLARAYFFAENTLKSDEAILHNEMFYLLDHKLRIRGIYNGTLPRSRKDIQSDVRSLLSSNRAN</sequence>
<keyword evidence="7" id="KW-1185">Reference proteome</keyword>
<dbReference type="CDD" id="cd02968">
    <property type="entry name" value="SCO"/>
    <property type="match status" value="1"/>
</dbReference>
<evidence type="ECO:0000313" key="6">
    <source>
        <dbReference type="EMBL" id="SMF58115.1"/>
    </source>
</evidence>
<keyword evidence="4" id="KW-1015">Disulfide bond</keyword>
<proteinExistence type="inferred from homology"/>
<dbReference type="SUPFAM" id="SSF52833">
    <property type="entry name" value="Thioredoxin-like"/>
    <property type="match status" value="1"/>
</dbReference>
<feature type="binding site" evidence="3">
    <location>
        <position position="84"/>
    </location>
    <ligand>
        <name>Cu cation</name>
        <dbReference type="ChEBI" id="CHEBI:23378"/>
    </ligand>
</feature>
<dbReference type="InterPro" id="IPR003782">
    <property type="entry name" value="SCO1/SenC"/>
</dbReference>
<dbReference type="PANTHER" id="PTHR12151:SF25">
    <property type="entry name" value="LINALOOL DEHYDRATASE_ISOMERASE DOMAIN-CONTAINING PROTEIN"/>
    <property type="match status" value="1"/>
</dbReference>
<protein>
    <submittedName>
        <fullName evidence="6">Protein SCO1/2</fullName>
    </submittedName>
</protein>
<evidence type="ECO:0000256" key="1">
    <source>
        <dbReference type="ARBA" id="ARBA00010996"/>
    </source>
</evidence>
<accession>A0A1Y6CDH5</accession>